<evidence type="ECO:0000313" key="2">
    <source>
        <dbReference type="EMBL" id="GAP67364.1"/>
    </source>
</evidence>
<dbReference type="HOGENOM" id="CLU_083043_0_0_6"/>
<evidence type="ECO:0000313" key="3">
    <source>
        <dbReference type="Proteomes" id="UP000253740"/>
    </source>
</evidence>
<keyword evidence="3" id="KW-1185">Reference proteome</keyword>
<gene>
    <name evidence="1" type="ORF">MBSD_0334</name>
    <name evidence="2" type="ORF">MBSD_n2685</name>
</gene>
<evidence type="ECO:0000313" key="1">
    <source>
        <dbReference type="EMBL" id="GAN43821.1"/>
    </source>
</evidence>
<reference evidence="2" key="2">
    <citation type="submission" date="2015-08" db="EMBL/GenBank/DDBJ databases">
        <title>Complete DNA Sequence of Pseudomonas syringae pv. actinidiae, the Causal Agent of Kiwifruit Canker Disease.</title>
        <authorList>
            <person name="Rikkerink E.H.A."/>
            <person name="Fineran P.C."/>
        </authorList>
    </citation>
    <scope>NUCLEOTIDE SEQUENCE</scope>
    <source>
        <strain evidence="2">SkMP5</strain>
    </source>
</reference>
<sequence length="127" mass="14357">MELVLIRGLPGSGKTTMARTLALVGYEHHEADHYFEREGAYKFDPSELPKAHAQCLERTKDSLTRGVSCVVANTFTRRWEMQPYLDAAKAIGVPVRVIEAKGEWENCHGVPADAIERMRERWESVDA</sequence>
<dbReference type="EMBL" id="DF970270">
    <property type="protein sequence ID" value="GAP67364.1"/>
    <property type="molecule type" value="Genomic_DNA"/>
</dbReference>
<organism evidence="2">
    <name type="scientific">Mizugakiibacter sediminis</name>
    <dbReference type="NCBI Taxonomy" id="1475481"/>
    <lineage>
        <taxon>Bacteria</taxon>
        <taxon>Pseudomonadati</taxon>
        <taxon>Pseudomonadota</taxon>
        <taxon>Gammaproteobacteria</taxon>
        <taxon>Lysobacterales</taxon>
        <taxon>Rhodanobacteraceae</taxon>
        <taxon>Mizugakiibacter</taxon>
    </lineage>
</organism>
<dbReference type="RefSeq" id="WP_187300702.1">
    <property type="nucleotide sequence ID" value="NZ_DF970270.1"/>
</dbReference>
<dbReference type="InterPro" id="IPR026302">
    <property type="entry name" value="NEDD4-bd_p2"/>
</dbReference>
<dbReference type="Proteomes" id="UP000253740">
    <property type="component" value="Unassembled WGS sequence"/>
</dbReference>
<dbReference type="PANTHER" id="PTHR13308:SF40">
    <property type="entry name" value="NEDD4-BINDING PROTEIN 2-LIKE 1"/>
    <property type="match status" value="1"/>
</dbReference>
<evidence type="ECO:0008006" key="4">
    <source>
        <dbReference type="Google" id="ProtNLM"/>
    </source>
</evidence>
<dbReference type="Pfam" id="PF13671">
    <property type="entry name" value="AAA_33"/>
    <property type="match status" value="1"/>
</dbReference>
<proteinExistence type="predicted"/>
<reference evidence="1" key="1">
    <citation type="submission" date="2015-03" db="EMBL/GenBank/DDBJ databases">
        <title>Draft genome sequence of Mizugakiibacter sediminis skMP5.</title>
        <authorList>
            <person name="Watanabe T."/>
            <person name="Kojima H."/>
            <person name="Fukui M."/>
        </authorList>
    </citation>
    <scope>NUCLEOTIDE SEQUENCE</scope>
    <source>
        <strain evidence="1">SkMP5</strain>
    </source>
</reference>
<name>A0A0K8QR15_9GAMM</name>
<dbReference type="Gene3D" id="3.40.50.300">
    <property type="entry name" value="P-loop containing nucleotide triphosphate hydrolases"/>
    <property type="match status" value="1"/>
</dbReference>
<protein>
    <recommendedName>
        <fullName evidence="4">ATPase AAA</fullName>
    </recommendedName>
</protein>
<dbReference type="EMBL" id="DF952378">
    <property type="protein sequence ID" value="GAN43821.1"/>
    <property type="molecule type" value="Genomic_DNA"/>
</dbReference>
<dbReference type="InterPro" id="IPR027417">
    <property type="entry name" value="P-loop_NTPase"/>
</dbReference>
<accession>A0A0K8QR15</accession>
<dbReference type="SUPFAM" id="SSF52540">
    <property type="entry name" value="P-loop containing nucleoside triphosphate hydrolases"/>
    <property type="match status" value="1"/>
</dbReference>
<dbReference type="AlphaFoldDB" id="A0A0K8QR15"/>
<dbReference type="PANTHER" id="PTHR13308">
    <property type="entry name" value="NEDD4-BINDING PROTEIN 2-LIKE 1"/>
    <property type="match status" value="1"/>
</dbReference>